<keyword evidence="1" id="KW-1133">Transmembrane helix</keyword>
<protein>
    <recommendedName>
        <fullName evidence="4">Type II secretion system protein GspF domain-containing protein</fullName>
    </recommendedName>
</protein>
<feature type="transmembrane region" description="Helical" evidence="1">
    <location>
        <begin position="263"/>
        <end position="285"/>
    </location>
</feature>
<evidence type="ECO:0000313" key="2">
    <source>
        <dbReference type="EMBL" id="MBB6672645.1"/>
    </source>
</evidence>
<evidence type="ECO:0000256" key="1">
    <source>
        <dbReference type="SAM" id="Phobius"/>
    </source>
</evidence>
<feature type="transmembrane region" description="Helical" evidence="1">
    <location>
        <begin position="6"/>
        <end position="33"/>
    </location>
</feature>
<dbReference type="RefSeq" id="WP_185144162.1">
    <property type="nucleotide sequence ID" value="NZ_JACJVP010000029.1"/>
</dbReference>
<comment type="caution">
    <text evidence="2">The sequence shown here is derived from an EMBL/GenBank/DDBJ whole genome shotgun (WGS) entry which is preliminary data.</text>
</comment>
<evidence type="ECO:0008006" key="4">
    <source>
        <dbReference type="Google" id="ProtNLM"/>
    </source>
</evidence>
<keyword evidence="3" id="KW-1185">Reference proteome</keyword>
<dbReference type="Proteomes" id="UP000547209">
    <property type="component" value="Unassembled WGS sequence"/>
</dbReference>
<keyword evidence="1" id="KW-0812">Transmembrane</keyword>
<dbReference type="EMBL" id="JACJVP010000029">
    <property type="protein sequence ID" value="MBB6672645.1"/>
    <property type="molecule type" value="Genomic_DNA"/>
</dbReference>
<keyword evidence="1" id="KW-0472">Membrane</keyword>
<proteinExistence type="predicted"/>
<name>A0A7X0RUH9_9BACL</name>
<organism evidence="2 3">
    <name type="scientific">Cohnella nanjingensis</name>
    <dbReference type="NCBI Taxonomy" id="1387779"/>
    <lineage>
        <taxon>Bacteria</taxon>
        <taxon>Bacillati</taxon>
        <taxon>Bacillota</taxon>
        <taxon>Bacilli</taxon>
        <taxon>Bacillales</taxon>
        <taxon>Paenibacillaceae</taxon>
        <taxon>Cohnella</taxon>
    </lineage>
</organism>
<dbReference type="AlphaFoldDB" id="A0A7X0RUH9"/>
<feature type="transmembrane region" description="Helical" evidence="1">
    <location>
        <begin position="120"/>
        <end position="140"/>
    </location>
</feature>
<evidence type="ECO:0000313" key="3">
    <source>
        <dbReference type="Proteomes" id="UP000547209"/>
    </source>
</evidence>
<sequence length="297" mass="33767">MTDISLGIYAAAGWVVQFVLAACGFGALLRLLLYRRPRWRVAIKGWRLREPPLWWLRSMRCDAESTALQERRMLLAGCGIRVAPALYLAVRRSAIALSAAAAAAGYALGRAGWISPALTWNALFLFVLLGAGALFDRPYLEAIQRYRTDRIRREIVAVVSQLLYYTGSRLHLHGKLMRCLPHTRLIRGEMQLLLNEWYHDADAALGRFKTRLGTQEAFGFTETVRSLRLYESSEVYGMLREVVSEYKANIELAKAGRKETTSYVLFVLAGIPILYTFQIFLYPWVQEAQRLFDALNP</sequence>
<reference evidence="2 3" key="1">
    <citation type="submission" date="2020-08" db="EMBL/GenBank/DDBJ databases">
        <title>Cohnella phylogeny.</title>
        <authorList>
            <person name="Dunlap C."/>
        </authorList>
    </citation>
    <scope>NUCLEOTIDE SEQUENCE [LARGE SCALE GENOMIC DNA]</scope>
    <source>
        <strain evidence="2 3">DSM 28246</strain>
    </source>
</reference>
<feature type="transmembrane region" description="Helical" evidence="1">
    <location>
        <begin position="94"/>
        <end position="114"/>
    </location>
</feature>
<gene>
    <name evidence="2" type="ORF">H7C19_18345</name>
</gene>
<accession>A0A7X0RUH9</accession>